<name>A0A9E7L397_9LILI</name>
<dbReference type="InterPro" id="IPR017896">
    <property type="entry name" value="4Fe4S_Fe-S-bd"/>
</dbReference>
<protein>
    <recommendedName>
        <fullName evidence="4">4Fe-4S ferredoxin-type domain-containing protein</fullName>
    </recommendedName>
</protein>
<sequence length="217" mass="23383">MSRDLAHCPGVPSPEPALEDGSGLTVTGEGFGVSAQTVAPIVPPNPPYALLIPAILLLQQHIRGASLNAMRSFLLIMFLMALTTSLAAADTHKGEQDRTTSFSDEASRILGRHRWRGSLSCKEHRNLCKLPRSPGPTCCGKLCVDLKTNLFNCGRCGVQCKFAEACCKGKCLNPFHDDENCGGCGKKCSKGSHCRFGIARTMAREINNIELEHGKCV</sequence>
<reference evidence="5" key="1">
    <citation type="submission" date="2022-05" db="EMBL/GenBank/DDBJ databases">
        <title>The Musa troglodytarum L. genome provides insights into the mechanism of non-climacteric behaviour and enrichment of carotenoids.</title>
        <authorList>
            <person name="Wang J."/>
        </authorList>
    </citation>
    <scope>NUCLEOTIDE SEQUENCE</scope>
    <source>
        <tissue evidence="5">Leaf</tissue>
    </source>
</reference>
<dbReference type="OrthoDB" id="5421723at2759"/>
<dbReference type="InterPro" id="IPR006969">
    <property type="entry name" value="Stig-like"/>
</dbReference>
<dbReference type="PANTHER" id="PTHR33227:SF61">
    <property type="entry name" value="STIGMA-SPECIFIC STIG1 FAMILY PROTEIN"/>
    <property type="match status" value="1"/>
</dbReference>
<keyword evidence="6" id="KW-1185">Reference proteome</keyword>
<organism evidence="5 6">
    <name type="scientific">Musa troglodytarum</name>
    <name type="common">fe'i banana</name>
    <dbReference type="NCBI Taxonomy" id="320322"/>
    <lineage>
        <taxon>Eukaryota</taxon>
        <taxon>Viridiplantae</taxon>
        <taxon>Streptophyta</taxon>
        <taxon>Embryophyta</taxon>
        <taxon>Tracheophyta</taxon>
        <taxon>Spermatophyta</taxon>
        <taxon>Magnoliopsida</taxon>
        <taxon>Liliopsida</taxon>
        <taxon>Zingiberales</taxon>
        <taxon>Musaceae</taxon>
        <taxon>Musa</taxon>
    </lineage>
</organism>
<evidence type="ECO:0000313" key="6">
    <source>
        <dbReference type="Proteomes" id="UP001055439"/>
    </source>
</evidence>
<dbReference type="AlphaFoldDB" id="A0A9E7L397"/>
<comment type="similarity">
    <text evidence="1">Belongs to the STIG1 family.</text>
</comment>
<dbReference type="Pfam" id="PF04885">
    <property type="entry name" value="Stig1"/>
    <property type="match status" value="1"/>
</dbReference>
<feature type="region of interest" description="Disordered" evidence="3">
    <location>
        <begin position="1"/>
        <end position="22"/>
    </location>
</feature>
<evidence type="ECO:0000256" key="3">
    <source>
        <dbReference type="SAM" id="MobiDB-lite"/>
    </source>
</evidence>
<keyword evidence="2" id="KW-0732">Signal</keyword>
<evidence type="ECO:0000259" key="4">
    <source>
        <dbReference type="PROSITE" id="PS51379"/>
    </source>
</evidence>
<dbReference type="EMBL" id="CP097510">
    <property type="protein sequence ID" value="URE36485.1"/>
    <property type="molecule type" value="Genomic_DNA"/>
</dbReference>
<evidence type="ECO:0000313" key="5">
    <source>
        <dbReference type="EMBL" id="URE36485.1"/>
    </source>
</evidence>
<dbReference type="PROSITE" id="PS51379">
    <property type="entry name" value="4FE4S_FER_2"/>
    <property type="match status" value="1"/>
</dbReference>
<dbReference type="PANTHER" id="PTHR33227">
    <property type="entry name" value="STIGMA-SPECIFIC STIG1-LIKE PROTEIN 3"/>
    <property type="match status" value="1"/>
</dbReference>
<dbReference type="Proteomes" id="UP001055439">
    <property type="component" value="Chromosome 8"/>
</dbReference>
<feature type="domain" description="4Fe-4S ferredoxin-type" evidence="4">
    <location>
        <begin position="172"/>
        <end position="205"/>
    </location>
</feature>
<proteinExistence type="inferred from homology"/>
<evidence type="ECO:0000256" key="2">
    <source>
        <dbReference type="ARBA" id="ARBA00022729"/>
    </source>
</evidence>
<gene>
    <name evidence="5" type="ORF">MUK42_15761</name>
</gene>
<accession>A0A9E7L397</accession>
<evidence type="ECO:0000256" key="1">
    <source>
        <dbReference type="ARBA" id="ARBA00006010"/>
    </source>
</evidence>